<dbReference type="GO" id="GO:0005634">
    <property type="term" value="C:nucleus"/>
    <property type="evidence" value="ECO:0007669"/>
    <property type="project" value="UniProtKB-SubCell"/>
</dbReference>
<dbReference type="PANTHER" id="PTHR48011:SF4">
    <property type="entry name" value="MITOGEN-ACTIVATED PROTEIN KINASE KINASE KINASE 19"/>
    <property type="match status" value="1"/>
</dbReference>
<dbReference type="EMBL" id="EQ973946">
    <property type="protein sequence ID" value="EEF37556.1"/>
    <property type="molecule type" value="Genomic_DNA"/>
</dbReference>
<dbReference type="PANTHER" id="PTHR48011">
    <property type="entry name" value="CCR4-NOT TRANSCRIPTIONAL COMPLEX SUBUNIT CAF120-RELATED"/>
    <property type="match status" value="1"/>
</dbReference>
<dbReference type="InParanoid" id="B9SFR7"/>
<evidence type="ECO:0000256" key="5">
    <source>
        <dbReference type="ARBA" id="ARBA00022679"/>
    </source>
</evidence>
<dbReference type="PROSITE" id="PS00108">
    <property type="entry name" value="PROTEIN_KINASE_ST"/>
    <property type="match status" value="1"/>
</dbReference>
<evidence type="ECO:0000256" key="10">
    <source>
        <dbReference type="ARBA" id="ARBA00023242"/>
    </source>
</evidence>
<evidence type="ECO:0000313" key="17">
    <source>
        <dbReference type="Proteomes" id="UP000008311"/>
    </source>
</evidence>
<protein>
    <recommendedName>
        <fullName evidence="2">mitogen-activated protein kinase kinase kinase</fullName>
        <ecNumber evidence="2">2.7.11.25</ecNumber>
    </recommendedName>
</protein>
<dbReference type="GO" id="GO:0009738">
    <property type="term" value="P:abscisic acid-activated signaling pathway"/>
    <property type="evidence" value="ECO:0000318"/>
    <property type="project" value="GO_Central"/>
</dbReference>
<evidence type="ECO:0000256" key="4">
    <source>
        <dbReference type="ARBA" id="ARBA00022553"/>
    </source>
</evidence>
<dbReference type="GO" id="GO:0005524">
    <property type="term" value="F:ATP binding"/>
    <property type="evidence" value="ECO:0007669"/>
    <property type="project" value="UniProtKB-UniRule"/>
</dbReference>
<comment type="catalytic activity">
    <reaction evidence="12">
        <text>L-seryl-[protein] + ATP = O-phospho-L-seryl-[protein] + ADP + H(+)</text>
        <dbReference type="Rhea" id="RHEA:17989"/>
        <dbReference type="Rhea" id="RHEA-COMP:9863"/>
        <dbReference type="Rhea" id="RHEA-COMP:11604"/>
        <dbReference type="ChEBI" id="CHEBI:15378"/>
        <dbReference type="ChEBI" id="CHEBI:29999"/>
        <dbReference type="ChEBI" id="CHEBI:30616"/>
        <dbReference type="ChEBI" id="CHEBI:83421"/>
        <dbReference type="ChEBI" id="CHEBI:456216"/>
        <dbReference type="EC" id="2.7.11.25"/>
    </reaction>
</comment>
<keyword evidence="4" id="KW-0597">Phosphoprotein</keyword>
<keyword evidence="6" id="KW-0938">Abscisic acid signaling pathway</keyword>
<dbReference type="SMR" id="B9SFR7"/>
<dbReference type="GO" id="GO:0106310">
    <property type="term" value="F:protein serine kinase activity"/>
    <property type="evidence" value="ECO:0007669"/>
    <property type="project" value="RHEA"/>
</dbReference>
<feature type="domain" description="Protein kinase" evidence="15">
    <location>
        <begin position="4"/>
        <end position="257"/>
    </location>
</feature>
<dbReference type="GO" id="GO:0004709">
    <property type="term" value="F:MAP kinase kinase kinase activity"/>
    <property type="evidence" value="ECO:0007669"/>
    <property type="project" value="UniProtKB-EC"/>
</dbReference>
<dbReference type="InterPro" id="IPR008271">
    <property type="entry name" value="Ser/Thr_kinase_AS"/>
</dbReference>
<evidence type="ECO:0000256" key="9">
    <source>
        <dbReference type="ARBA" id="ARBA00022840"/>
    </source>
</evidence>
<evidence type="ECO:0000256" key="7">
    <source>
        <dbReference type="ARBA" id="ARBA00022741"/>
    </source>
</evidence>
<evidence type="ECO:0000259" key="15">
    <source>
        <dbReference type="PROSITE" id="PS50011"/>
    </source>
</evidence>
<feature type="binding site" evidence="13">
    <location>
        <position position="33"/>
    </location>
    <ligand>
        <name>ATP</name>
        <dbReference type="ChEBI" id="CHEBI:30616"/>
    </ligand>
</feature>
<dbReference type="STRING" id="3988.B9SFR7"/>
<dbReference type="Gene3D" id="1.10.510.10">
    <property type="entry name" value="Transferase(Phosphotransferase) domain 1"/>
    <property type="match status" value="1"/>
</dbReference>
<evidence type="ECO:0000256" key="1">
    <source>
        <dbReference type="ARBA" id="ARBA00004123"/>
    </source>
</evidence>
<evidence type="ECO:0000256" key="8">
    <source>
        <dbReference type="ARBA" id="ARBA00022777"/>
    </source>
</evidence>
<evidence type="ECO:0000256" key="3">
    <source>
        <dbReference type="ARBA" id="ARBA00022527"/>
    </source>
</evidence>
<keyword evidence="9 13" id="KW-0067">ATP-binding</keyword>
<dbReference type="SMART" id="SM00220">
    <property type="entry name" value="S_TKc"/>
    <property type="match status" value="1"/>
</dbReference>
<dbReference type="GO" id="GO:0006970">
    <property type="term" value="P:response to osmotic stress"/>
    <property type="evidence" value="ECO:0007669"/>
    <property type="project" value="UniProtKB-ARBA"/>
</dbReference>
<keyword evidence="8 16" id="KW-0418">Kinase</keyword>
<dbReference type="InterPro" id="IPR000719">
    <property type="entry name" value="Prot_kinase_dom"/>
</dbReference>
<comment type="catalytic activity">
    <reaction evidence="11">
        <text>L-threonyl-[protein] + ATP = O-phospho-L-threonyl-[protein] + ADP + H(+)</text>
        <dbReference type="Rhea" id="RHEA:46608"/>
        <dbReference type="Rhea" id="RHEA-COMP:11060"/>
        <dbReference type="Rhea" id="RHEA-COMP:11605"/>
        <dbReference type="ChEBI" id="CHEBI:15378"/>
        <dbReference type="ChEBI" id="CHEBI:30013"/>
        <dbReference type="ChEBI" id="CHEBI:30616"/>
        <dbReference type="ChEBI" id="CHEBI:61977"/>
        <dbReference type="ChEBI" id="CHEBI:456216"/>
        <dbReference type="EC" id="2.7.11.25"/>
    </reaction>
</comment>
<gene>
    <name evidence="16" type="ORF">RCOM_1225350</name>
</gene>
<dbReference type="InterPro" id="IPR011009">
    <property type="entry name" value="Kinase-like_dom_sf"/>
</dbReference>
<dbReference type="InterPro" id="IPR052751">
    <property type="entry name" value="Plant_MAPKKK"/>
</dbReference>
<keyword evidence="7 13" id="KW-0547">Nucleotide-binding</keyword>
<sequence length="436" mass="48056">MDSWIRGNSVGHGSTATVSLATSFHSAEIFAVKSAELSLSEFLQREQKILSSVASPHIVSYRGCDITRENNKVMYNLFLEYMSGGSLVDTIQAHGGRLGESMIGYYTCQIVQGLDYLHSNGLVHCDIKSSNILIGDAGAKIADFGCAKRVVATVDVAETIGGTPMFMAPEVARGAEQGFASDIWALGCTIIEMATGCAPWPNANDPVSVMYRIGFMDQLPEFPCCLSEQAKDFLEKCLRRDPKQRWTANQLLKHPFLEKFISHGKQIQEPNNSGSSYSPTSILDQHIWNSVDDESENLDNLAHSCHHDHESSPSASERIRRLCLVSEGPSWELDENWIPVRGNCSEEGDTIMDGIEVKNEVASYGSVYQENYCGGGEQWMDGVLTDKNIISSRISGDILGDCKYGKDSFLVCSNLRLDRDRNVLLIPYISILLSQA</sequence>
<dbReference type="PROSITE" id="PS50011">
    <property type="entry name" value="PROTEIN_KINASE_DOM"/>
    <property type="match status" value="1"/>
</dbReference>
<dbReference type="Proteomes" id="UP000008311">
    <property type="component" value="Unassembled WGS sequence"/>
</dbReference>
<comment type="similarity">
    <text evidence="14">Belongs to the protein kinase superfamily.</text>
</comment>
<dbReference type="FunFam" id="1.10.510.10:FF:000852">
    <property type="entry name" value="Mitogen-activated protein kinase kinase kinase 17"/>
    <property type="match status" value="1"/>
</dbReference>
<evidence type="ECO:0000256" key="2">
    <source>
        <dbReference type="ARBA" id="ARBA00012406"/>
    </source>
</evidence>
<dbReference type="eggNOG" id="KOG0198">
    <property type="taxonomic scope" value="Eukaryota"/>
</dbReference>
<evidence type="ECO:0000256" key="13">
    <source>
        <dbReference type="PROSITE-ProRule" id="PRU10141"/>
    </source>
</evidence>
<organism evidence="16 17">
    <name type="scientific">Ricinus communis</name>
    <name type="common">Castor bean</name>
    <dbReference type="NCBI Taxonomy" id="3988"/>
    <lineage>
        <taxon>Eukaryota</taxon>
        <taxon>Viridiplantae</taxon>
        <taxon>Streptophyta</taxon>
        <taxon>Embryophyta</taxon>
        <taxon>Tracheophyta</taxon>
        <taxon>Spermatophyta</taxon>
        <taxon>Magnoliopsida</taxon>
        <taxon>eudicotyledons</taxon>
        <taxon>Gunneridae</taxon>
        <taxon>Pentapetalae</taxon>
        <taxon>rosids</taxon>
        <taxon>fabids</taxon>
        <taxon>Malpighiales</taxon>
        <taxon>Euphorbiaceae</taxon>
        <taxon>Acalyphoideae</taxon>
        <taxon>Acalypheae</taxon>
        <taxon>Ricinus</taxon>
    </lineage>
</organism>
<dbReference type="CDD" id="cd06606">
    <property type="entry name" value="STKc_MAPKKK"/>
    <property type="match status" value="1"/>
</dbReference>
<dbReference type="Pfam" id="PF00069">
    <property type="entry name" value="Pkinase"/>
    <property type="match status" value="1"/>
</dbReference>
<dbReference type="AlphaFoldDB" id="B9SFR7"/>
<reference evidence="17" key="1">
    <citation type="journal article" date="2010" name="Nat. Biotechnol.">
        <title>Draft genome sequence of the oilseed species Ricinus communis.</title>
        <authorList>
            <person name="Chan A.P."/>
            <person name="Crabtree J."/>
            <person name="Zhao Q."/>
            <person name="Lorenzi H."/>
            <person name="Orvis J."/>
            <person name="Puiu D."/>
            <person name="Melake-Berhan A."/>
            <person name="Jones K.M."/>
            <person name="Redman J."/>
            <person name="Chen G."/>
            <person name="Cahoon E.B."/>
            <person name="Gedil M."/>
            <person name="Stanke M."/>
            <person name="Haas B.J."/>
            <person name="Wortman J.R."/>
            <person name="Fraser-Liggett C.M."/>
            <person name="Ravel J."/>
            <person name="Rabinowicz P.D."/>
        </authorList>
    </citation>
    <scope>NUCLEOTIDE SEQUENCE [LARGE SCALE GENOMIC DNA]</scope>
    <source>
        <strain evidence="17">cv. Hale</strain>
    </source>
</reference>
<name>B9SFR7_RICCO</name>
<dbReference type="GO" id="GO:0019901">
    <property type="term" value="F:protein kinase binding"/>
    <property type="evidence" value="ECO:0007669"/>
    <property type="project" value="UniProtKB-ARBA"/>
</dbReference>
<accession>B9SFR7</accession>
<evidence type="ECO:0000256" key="6">
    <source>
        <dbReference type="ARBA" id="ARBA00022682"/>
    </source>
</evidence>
<dbReference type="GO" id="GO:0004672">
    <property type="term" value="F:protein kinase activity"/>
    <property type="evidence" value="ECO:0000318"/>
    <property type="project" value="GO_Central"/>
</dbReference>
<evidence type="ECO:0000256" key="14">
    <source>
        <dbReference type="RuleBase" id="RU000304"/>
    </source>
</evidence>
<evidence type="ECO:0000313" key="16">
    <source>
        <dbReference type="EMBL" id="EEF37556.1"/>
    </source>
</evidence>
<evidence type="ECO:0000256" key="12">
    <source>
        <dbReference type="ARBA" id="ARBA00048329"/>
    </source>
</evidence>
<keyword evidence="10" id="KW-0539">Nucleus</keyword>
<dbReference type="SUPFAM" id="SSF56112">
    <property type="entry name" value="Protein kinase-like (PK-like)"/>
    <property type="match status" value="1"/>
</dbReference>
<keyword evidence="3 14" id="KW-0723">Serine/threonine-protein kinase</keyword>
<proteinExistence type="inferred from homology"/>
<dbReference type="PROSITE" id="PS00107">
    <property type="entry name" value="PROTEIN_KINASE_ATP"/>
    <property type="match status" value="1"/>
</dbReference>
<evidence type="ECO:0000256" key="11">
    <source>
        <dbReference type="ARBA" id="ARBA00047559"/>
    </source>
</evidence>
<dbReference type="InterPro" id="IPR017441">
    <property type="entry name" value="Protein_kinase_ATP_BS"/>
</dbReference>
<comment type="subcellular location">
    <subcellularLocation>
        <location evidence="1">Nucleus</location>
    </subcellularLocation>
</comment>
<keyword evidence="5 16" id="KW-0808">Transferase</keyword>
<dbReference type="EC" id="2.7.11.25" evidence="2"/>
<keyword evidence="17" id="KW-1185">Reference proteome</keyword>